<protein>
    <submittedName>
        <fullName evidence="2">Uncharacterized protein</fullName>
    </submittedName>
</protein>
<accession>A0ABW8BQD4</accession>
<dbReference type="RefSeq" id="WP_399841718.1">
    <property type="nucleotide sequence ID" value="NZ_JBITWC010000003.1"/>
</dbReference>
<sequence length="136" mass="15271">MSEVNVNTMDRATLEQTANDLGVKFAHNASDDTLRNKLREALGEPPAPELNTAPSTTESTKEKRFEIIIQTDGKDKQPVPVGVNGKMWAIQRGKNVIVPESVVEVLKNANRYEYDPKDMSRTEVLAYPFQIVREVE</sequence>
<keyword evidence="3" id="KW-1185">Reference proteome</keyword>
<reference evidence="2 3" key="1">
    <citation type="submission" date="2024-10" db="EMBL/GenBank/DDBJ databases">
        <title>The Natural Products Discovery Center: Release of the First 8490 Sequenced Strains for Exploring Actinobacteria Biosynthetic Diversity.</title>
        <authorList>
            <person name="Kalkreuter E."/>
            <person name="Kautsar S.A."/>
            <person name="Yang D."/>
            <person name="Bader C.D."/>
            <person name="Teijaro C.N."/>
            <person name="Fluegel L."/>
            <person name="Davis C.M."/>
            <person name="Simpson J.R."/>
            <person name="Lauterbach L."/>
            <person name="Steele A.D."/>
            <person name="Gui C."/>
            <person name="Meng S."/>
            <person name="Li G."/>
            <person name="Viehrig K."/>
            <person name="Ye F."/>
            <person name="Su P."/>
            <person name="Kiefer A.F."/>
            <person name="Nichols A."/>
            <person name="Cepeda A.J."/>
            <person name="Yan W."/>
            <person name="Fan B."/>
            <person name="Jiang Y."/>
            <person name="Adhikari A."/>
            <person name="Zheng C.-J."/>
            <person name="Schuster L."/>
            <person name="Cowan T.M."/>
            <person name="Smanski M.J."/>
            <person name="Chevrette M.G."/>
            <person name="De Carvalho L.P.S."/>
            <person name="Shen B."/>
        </authorList>
    </citation>
    <scope>NUCLEOTIDE SEQUENCE [LARGE SCALE GENOMIC DNA]</scope>
    <source>
        <strain evidence="2 3">NPDC077409</strain>
    </source>
</reference>
<evidence type="ECO:0000256" key="1">
    <source>
        <dbReference type="SAM" id="MobiDB-lite"/>
    </source>
</evidence>
<gene>
    <name evidence="2" type="ORF">ACIGG6_02085</name>
</gene>
<evidence type="ECO:0000313" key="2">
    <source>
        <dbReference type="EMBL" id="MFI8748783.1"/>
    </source>
</evidence>
<dbReference type="EMBL" id="JBITWC010000003">
    <property type="protein sequence ID" value="MFI8748783.1"/>
    <property type="molecule type" value="Genomic_DNA"/>
</dbReference>
<name>A0ABW8BQD4_9GAMM</name>
<feature type="region of interest" description="Disordered" evidence="1">
    <location>
        <begin position="42"/>
        <end position="62"/>
    </location>
</feature>
<evidence type="ECO:0000313" key="3">
    <source>
        <dbReference type="Proteomes" id="UP001614338"/>
    </source>
</evidence>
<proteinExistence type="predicted"/>
<comment type="caution">
    <text evidence="2">The sequence shown here is derived from an EMBL/GenBank/DDBJ whole genome shotgun (WGS) entry which is preliminary data.</text>
</comment>
<organism evidence="2 3">
    <name type="scientific">Vreelandella lionensis</name>
    <dbReference type="NCBI Taxonomy" id="1144478"/>
    <lineage>
        <taxon>Bacteria</taxon>
        <taxon>Pseudomonadati</taxon>
        <taxon>Pseudomonadota</taxon>
        <taxon>Gammaproteobacteria</taxon>
        <taxon>Oceanospirillales</taxon>
        <taxon>Halomonadaceae</taxon>
        <taxon>Vreelandella</taxon>
    </lineage>
</organism>
<dbReference type="Proteomes" id="UP001614338">
    <property type="component" value="Unassembled WGS sequence"/>
</dbReference>